<feature type="transmembrane region" description="Helical" evidence="2">
    <location>
        <begin position="84"/>
        <end position="109"/>
    </location>
</feature>
<feature type="region of interest" description="Disordered" evidence="1">
    <location>
        <begin position="188"/>
        <end position="212"/>
    </location>
</feature>
<organism evidence="3 4">
    <name type="scientific">Panagrellus redivivus</name>
    <name type="common">Microworm</name>
    <dbReference type="NCBI Taxonomy" id="6233"/>
    <lineage>
        <taxon>Eukaryota</taxon>
        <taxon>Metazoa</taxon>
        <taxon>Ecdysozoa</taxon>
        <taxon>Nematoda</taxon>
        <taxon>Chromadorea</taxon>
        <taxon>Rhabditida</taxon>
        <taxon>Tylenchina</taxon>
        <taxon>Panagrolaimomorpha</taxon>
        <taxon>Panagrolaimoidea</taxon>
        <taxon>Panagrolaimidae</taxon>
        <taxon>Panagrellus</taxon>
    </lineage>
</organism>
<evidence type="ECO:0000256" key="2">
    <source>
        <dbReference type="SAM" id="Phobius"/>
    </source>
</evidence>
<dbReference type="AlphaFoldDB" id="A0A7E4ZZG3"/>
<feature type="compositionally biased region" description="Basic and acidic residues" evidence="1">
    <location>
        <begin position="338"/>
        <end position="349"/>
    </location>
</feature>
<reference evidence="4" key="2">
    <citation type="submission" date="2020-10" db="UniProtKB">
        <authorList>
            <consortium name="WormBaseParasite"/>
        </authorList>
    </citation>
    <scope>IDENTIFICATION</scope>
</reference>
<evidence type="ECO:0000256" key="1">
    <source>
        <dbReference type="SAM" id="MobiDB-lite"/>
    </source>
</evidence>
<evidence type="ECO:0000313" key="3">
    <source>
        <dbReference type="Proteomes" id="UP000492821"/>
    </source>
</evidence>
<protein>
    <submittedName>
        <fullName evidence="4">CX domain-containing protein</fullName>
    </submittedName>
</protein>
<accession>A0A7E4ZZG3</accession>
<feature type="region of interest" description="Disordered" evidence="1">
    <location>
        <begin position="331"/>
        <end position="360"/>
    </location>
</feature>
<keyword evidence="2" id="KW-0812">Transmembrane</keyword>
<keyword evidence="2" id="KW-1133">Transmembrane helix</keyword>
<dbReference type="Proteomes" id="UP000492821">
    <property type="component" value="Unassembled WGS sequence"/>
</dbReference>
<keyword evidence="3" id="KW-1185">Reference proteome</keyword>
<proteinExistence type="predicted"/>
<name>A0A7E4ZZG3_PANRE</name>
<sequence length="360" mass="40416">MDVSIVLFLHCKDLCTTTKTAMEIAAQQESRGILYEGYTKAFKQCIFEDGDIMGRNERYEFRCDEDMECCGRACCIPGAATVPLWLVILFIILGLLALAALLALLAYLCSKRKKTPKIKKVFRPDLQSGYRTISHHDDDLNKDYSALDESAAAHANRGYDRDRAAELAAAERNALNTLNARRLRRRSDEDDEYYRSTGTYGAQAGAGGPGNAVGRFPVGNGGPPGGWHEYESHEEEFKEEIEYEQKFVPSPLVETLIEKPQPVKIVQHNEDEISRASVPEALELSPPPTQKAQHAFYRPFVPDVVDEHVIAPPDRAQVGVHDISEITTPQYPSYSTLERPKERKAEKMYTRPGFDNVPSY</sequence>
<evidence type="ECO:0000313" key="4">
    <source>
        <dbReference type="WBParaSite" id="Pan_g530.t1"/>
    </source>
</evidence>
<keyword evidence="2" id="KW-0472">Membrane</keyword>
<dbReference type="WBParaSite" id="Pan_g530.t1">
    <property type="protein sequence ID" value="Pan_g530.t1"/>
    <property type="gene ID" value="Pan_g530"/>
</dbReference>
<reference evidence="3" key="1">
    <citation type="journal article" date="2013" name="Genetics">
        <title>The draft genome and transcriptome of Panagrellus redivivus are shaped by the harsh demands of a free-living lifestyle.</title>
        <authorList>
            <person name="Srinivasan J."/>
            <person name="Dillman A.R."/>
            <person name="Macchietto M.G."/>
            <person name="Heikkinen L."/>
            <person name="Lakso M."/>
            <person name="Fracchia K.M."/>
            <person name="Antoshechkin I."/>
            <person name="Mortazavi A."/>
            <person name="Wong G."/>
            <person name="Sternberg P.W."/>
        </authorList>
    </citation>
    <scope>NUCLEOTIDE SEQUENCE [LARGE SCALE GENOMIC DNA]</scope>
    <source>
        <strain evidence="3">MT8872</strain>
    </source>
</reference>